<keyword evidence="2" id="KW-1185">Reference proteome</keyword>
<reference evidence="1 2" key="1">
    <citation type="journal article" date="2012" name="J. Bacteriol.">
        <title>Genome Sequence of "Candidatus Mycoplasma haemolamae" Strain Purdue, a Red Blood Cell Pathogen of Alpacas (Vicugna pacos) and Llamas (Lama glama).</title>
        <authorList>
            <person name="Guimaraes A.M."/>
            <person name="Toth B."/>
            <person name="Santos A.P."/>
            <person name="do Nascimento N.C."/>
            <person name="Kritchevsky J.E."/>
            <person name="Messick J.B."/>
        </authorList>
    </citation>
    <scope>NUCLEOTIDE SEQUENCE [LARGE SCALE GENOMIC DNA]</scope>
    <source>
        <strain evidence="1 2">Purdue</strain>
    </source>
</reference>
<protein>
    <submittedName>
        <fullName evidence="1">Uncharacterized protein</fullName>
    </submittedName>
</protein>
<name>I7BJ79_MYCHA</name>
<dbReference type="HOGENOM" id="CLU_139119_0_0_14"/>
<evidence type="ECO:0000313" key="1">
    <source>
        <dbReference type="EMBL" id="AFO51893.1"/>
    </source>
</evidence>
<evidence type="ECO:0000313" key="2">
    <source>
        <dbReference type="Proteomes" id="UP000006502"/>
    </source>
</evidence>
<organism evidence="1 2">
    <name type="scientific">Mycoplasma haematolamae (strain Purdue)</name>
    <dbReference type="NCBI Taxonomy" id="1212765"/>
    <lineage>
        <taxon>Bacteria</taxon>
        <taxon>Bacillati</taxon>
        <taxon>Mycoplasmatota</taxon>
        <taxon>Mollicutes</taxon>
        <taxon>Mycoplasmataceae</taxon>
        <taxon>Mycoplasma</taxon>
    </lineage>
</organism>
<dbReference type="AlphaFoldDB" id="I7BJ79"/>
<accession>I7BJ79</accession>
<dbReference type="EMBL" id="CP003731">
    <property type="protein sequence ID" value="AFO51893.1"/>
    <property type="molecule type" value="Genomic_DNA"/>
</dbReference>
<proteinExistence type="predicted"/>
<gene>
    <name evidence="1" type="ordered locus">MHLP_01565</name>
</gene>
<dbReference type="KEGG" id="mhl:MHLP_01565"/>
<dbReference type="PATRIC" id="fig|1212765.3.peg.349"/>
<dbReference type="STRING" id="1212765.MHLP_01565"/>
<dbReference type="Proteomes" id="UP000006502">
    <property type="component" value="Chromosome"/>
</dbReference>
<sequence>MIAPKVIFGALGCGALSGAGTTGALFGPAAFKYFHESASDLPEAKAGQKVLFKVSVSEGKSETLECAGEDKKFTTLISEKPTNSPSDYKVKLVCRTSTGQRSPQANEIKLGGNDTEPICKRVSSRGIEQHFACFYKEKDLTVTSKEESGSQKKYLAINWTS</sequence>
<reference evidence="2" key="2">
    <citation type="submission" date="2012-07" db="EMBL/GenBank/DDBJ databases">
        <title>Complete genome sequence of 'Candidatus Mycoplasma haemolamae'.</title>
        <authorList>
            <person name="Guimaraes A.M.S."/>
            <person name="Toth B."/>
            <person name="Santos A.P."/>
            <person name="Nascimento N.C."/>
            <person name="Sojka J.E."/>
            <person name="Messick J.B."/>
        </authorList>
    </citation>
    <scope>NUCLEOTIDE SEQUENCE [LARGE SCALE GENOMIC DNA]</scope>
    <source>
        <strain evidence="2">Purdue</strain>
    </source>
</reference>